<evidence type="ECO:0000313" key="2">
    <source>
        <dbReference type="EMBL" id="PAV87243.1"/>
    </source>
</evidence>
<comment type="caution">
    <text evidence="2">The sequence shown here is derived from an EMBL/GenBank/DDBJ whole genome shotgun (WGS) entry which is preliminary data.</text>
</comment>
<gene>
    <name evidence="2" type="ORF">WR25_15112</name>
</gene>
<feature type="transmembrane region" description="Helical" evidence="1">
    <location>
        <begin position="323"/>
        <end position="347"/>
    </location>
</feature>
<feature type="transmembrane region" description="Helical" evidence="1">
    <location>
        <begin position="109"/>
        <end position="133"/>
    </location>
</feature>
<dbReference type="EMBL" id="LIAE01006596">
    <property type="protein sequence ID" value="PAV87243.1"/>
    <property type="molecule type" value="Genomic_DNA"/>
</dbReference>
<evidence type="ECO:0000313" key="3">
    <source>
        <dbReference type="Proteomes" id="UP000218231"/>
    </source>
</evidence>
<keyword evidence="1" id="KW-1133">Transmembrane helix</keyword>
<dbReference type="PANTHER" id="PTHR47521">
    <property type="entry name" value="SERPENTINE RECEPTOR, CLASS E (EPSILON)-RELATED"/>
    <property type="match status" value="1"/>
</dbReference>
<feature type="transmembrane region" description="Helical" evidence="1">
    <location>
        <begin position="289"/>
        <end position="311"/>
    </location>
</feature>
<reference evidence="2 3" key="1">
    <citation type="journal article" date="2017" name="Curr. Biol.">
        <title>Genome architecture and evolution of a unichromosomal asexual nematode.</title>
        <authorList>
            <person name="Fradin H."/>
            <person name="Zegar C."/>
            <person name="Gutwein M."/>
            <person name="Lucas J."/>
            <person name="Kovtun M."/>
            <person name="Corcoran D."/>
            <person name="Baugh L.R."/>
            <person name="Kiontke K."/>
            <person name="Gunsalus K."/>
            <person name="Fitch D.H."/>
            <person name="Piano F."/>
        </authorList>
    </citation>
    <scope>NUCLEOTIDE SEQUENCE [LARGE SCALE GENOMIC DNA]</scope>
    <source>
        <strain evidence="2">PF1309</strain>
    </source>
</reference>
<dbReference type="OrthoDB" id="5828903at2759"/>
<feature type="transmembrane region" description="Helical" evidence="1">
    <location>
        <begin position="194"/>
        <end position="212"/>
    </location>
</feature>
<organism evidence="2 3">
    <name type="scientific">Diploscapter pachys</name>
    <dbReference type="NCBI Taxonomy" id="2018661"/>
    <lineage>
        <taxon>Eukaryota</taxon>
        <taxon>Metazoa</taxon>
        <taxon>Ecdysozoa</taxon>
        <taxon>Nematoda</taxon>
        <taxon>Chromadorea</taxon>
        <taxon>Rhabditida</taxon>
        <taxon>Rhabditina</taxon>
        <taxon>Rhabditomorpha</taxon>
        <taxon>Rhabditoidea</taxon>
        <taxon>Rhabditidae</taxon>
        <taxon>Diploscapter</taxon>
    </lineage>
</organism>
<dbReference type="Gene3D" id="1.20.1070.10">
    <property type="entry name" value="Rhodopsin 7-helix transmembrane proteins"/>
    <property type="match status" value="1"/>
</dbReference>
<sequence length="422" mass="46866">MLEPSQVFPPLSSMGVSASSIPSSSLSPPLSSTAFTAVHHRHRAHHLLRDMDSPANRTLTCPLGGQHGDFMWYFLQSLICLINFSAIVMNLFFMHVCKRGGVMHRNTRLMLSSISFCFATNAAAGLLYNFYFFYLGINSFPKYPVYSSLCSTINALMVPWDVATCLLMVGVGTERLIATRKHVPSGTISNTVKVTFLLAGAAALFVTCNYILNLTKDGMCICDGASLSDRQAMLVRISVCAIVEAGTVALFGYVLILSRSEADGLGINTAKYSLSQRFQIYETYRTTQMLLPSAILHAILYLSYLCLLIPIRDLRAEPALTVLQYNLSTIIFSFPGIHALAHPLICLSRHYYLRQRVDDILRAILVRPPPIVLHSSSPPESVRAATPELSSSQSFRSETVRVDFRIAPERHAQILESFWDRK</sequence>
<dbReference type="AlphaFoldDB" id="A0A2A2LLZ3"/>
<dbReference type="InterPro" id="IPR052860">
    <property type="entry name" value="NRL-GPCR1"/>
</dbReference>
<dbReference type="Proteomes" id="UP000218231">
    <property type="component" value="Unassembled WGS sequence"/>
</dbReference>
<name>A0A2A2LLZ3_9BILA</name>
<keyword evidence="1" id="KW-0812">Transmembrane</keyword>
<feature type="transmembrane region" description="Helical" evidence="1">
    <location>
        <begin position="232"/>
        <end position="256"/>
    </location>
</feature>
<keyword evidence="1" id="KW-0472">Membrane</keyword>
<feature type="transmembrane region" description="Helical" evidence="1">
    <location>
        <begin position="153"/>
        <end position="173"/>
    </location>
</feature>
<accession>A0A2A2LLZ3</accession>
<proteinExistence type="predicted"/>
<keyword evidence="3" id="KW-1185">Reference proteome</keyword>
<evidence type="ECO:0008006" key="4">
    <source>
        <dbReference type="Google" id="ProtNLM"/>
    </source>
</evidence>
<feature type="transmembrane region" description="Helical" evidence="1">
    <location>
        <begin position="72"/>
        <end position="97"/>
    </location>
</feature>
<protein>
    <recommendedName>
        <fullName evidence="4">G-protein coupled receptors family 1 profile domain-containing protein</fullName>
    </recommendedName>
</protein>
<evidence type="ECO:0000256" key="1">
    <source>
        <dbReference type="SAM" id="Phobius"/>
    </source>
</evidence>